<keyword evidence="5" id="KW-0547">Nucleotide-binding</keyword>
<dbReference type="GO" id="GO:0005737">
    <property type="term" value="C:cytoplasm"/>
    <property type="evidence" value="ECO:0007669"/>
    <property type="project" value="InterPro"/>
</dbReference>
<proteinExistence type="inferred from homology"/>
<comment type="similarity">
    <text evidence="1">Belongs to the class-II aminoacyl-tRNA synthetase family.</text>
</comment>
<dbReference type="Pfam" id="PF01411">
    <property type="entry name" value="tRNA-synt_2c"/>
    <property type="match status" value="1"/>
</dbReference>
<keyword evidence="4 11" id="KW-0436">Ligase</keyword>
<dbReference type="InterPro" id="IPR018163">
    <property type="entry name" value="Thr/Ala-tRNA-synth_IIc_edit"/>
</dbReference>
<dbReference type="Proteomes" id="UP000229612">
    <property type="component" value="Unassembled WGS sequence"/>
</dbReference>
<dbReference type="InterPro" id="IPR012947">
    <property type="entry name" value="tRNA_SAD"/>
</dbReference>
<dbReference type="Gene3D" id="3.30.980.10">
    <property type="entry name" value="Threonyl-trna Synthetase, Chain A, domain 2"/>
    <property type="match status" value="1"/>
</dbReference>
<sequence length="623" mass="70733">MSGNEIREKYLKFMEERKHAIVPSSALVPENDPTTLFTGSGMQPMLPYLLGEIHPKGTRIVDSQKCFRAEDIEEVGDNRHTTFFEMLGNWSFGDYFKEEQIEWMFEFLTKEIGIDPNRLYITVFGGDENNNLPKDEEAPKVWQRLFADKGITAEVAIIGSEDEGYKRGMKDGERIFYYEAKKNWWSRAGVPDKMPVGEPGGPDSEMFYDFGTEHDPKWGEHCHPNCDCGRFMEIGNNVFMQYVKTGENKFEELKNKNIDFGGGLERIVAAKNDDNDVFKIDLLWSVVAEIQNLSGKKYEDDLVAFRVVTDHIRGATFMIGDGVLPGNTEQGYFVRRLLRRAVRYADQVGIPAGQLSKLAEIVIHSYETHYTNLKDQKDNILDAIAKEEEQFRKTLEKGMKEFEKLAVKGQLSGDDAFLLFTTYGFPYELTEELAQDKGLTIDKDSFSKKMKEHQALSRAGAEQKFKGGLADHSEKVVQYHTATHLMLAGLRKFLGSGVHQAGSNITGERLRFDFTHPDKVERDVLDKVEEFVNNAIQVGGPVRIDMMPKTEAETDPTIEGSFWDRYPDEVKVYTITGNDGEVFSRELCGGPHVEKLEDIQGTFRITKEESSSAGVRRVKAVLE</sequence>
<dbReference type="PANTHER" id="PTHR11777">
    <property type="entry name" value="ALANYL-TRNA SYNTHETASE"/>
    <property type="match status" value="1"/>
</dbReference>
<dbReference type="SMART" id="SM00863">
    <property type="entry name" value="tRNA_SAD"/>
    <property type="match status" value="1"/>
</dbReference>
<evidence type="ECO:0000256" key="8">
    <source>
        <dbReference type="ARBA" id="ARBA00022917"/>
    </source>
</evidence>
<evidence type="ECO:0000256" key="9">
    <source>
        <dbReference type="ARBA" id="ARBA00023146"/>
    </source>
</evidence>
<accession>A0A2H0UHB0</accession>
<dbReference type="EC" id="6.1.1.7" evidence="2"/>
<dbReference type="FunFam" id="3.30.980.10:FF:000004">
    <property type="entry name" value="Alanine--tRNA ligase, cytoplasmic"/>
    <property type="match status" value="1"/>
</dbReference>
<dbReference type="GO" id="GO:0000049">
    <property type="term" value="F:tRNA binding"/>
    <property type="evidence" value="ECO:0007669"/>
    <property type="project" value="UniProtKB-KW"/>
</dbReference>
<dbReference type="SUPFAM" id="SSF101353">
    <property type="entry name" value="Putative anticodon-binding domain of alanyl-tRNA synthetase (AlaRS)"/>
    <property type="match status" value="1"/>
</dbReference>
<dbReference type="Gene3D" id="3.30.54.20">
    <property type="match status" value="1"/>
</dbReference>
<dbReference type="InterPro" id="IPR050058">
    <property type="entry name" value="Ala-tRNA_ligase"/>
</dbReference>
<dbReference type="GO" id="GO:0006419">
    <property type="term" value="P:alanyl-tRNA aminoacylation"/>
    <property type="evidence" value="ECO:0007669"/>
    <property type="project" value="InterPro"/>
</dbReference>
<dbReference type="GO" id="GO:0004813">
    <property type="term" value="F:alanine-tRNA ligase activity"/>
    <property type="evidence" value="ECO:0007669"/>
    <property type="project" value="UniProtKB-EC"/>
</dbReference>
<dbReference type="InterPro" id="IPR018164">
    <property type="entry name" value="Ala-tRNA-synth_IIc_N"/>
</dbReference>
<dbReference type="CDD" id="cd00673">
    <property type="entry name" value="AlaRS_core"/>
    <property type="match status" value="1"/>
</dbReference>
<keyword evidence="6" id="KW-0067">ATP-binding</keyword>
<keyword evidence="7" id="KW-0694">RNA-binding</keyword>
<evidence type="ECO:0000256" key="3">
    <source>
        <dbReference type="ARBA" id="ARBA00022555"/>
    </source>
</evidence>
<gene>
    <name evidence="11" type="ORF">COU14_02495</name>
</gene>
<dbReference type="PANTHER" id="PTHR11777:SF9">
    <property type="entry name" value="ALANINE--TRNA LIGASE, CYTOPLASMIC"/>
    <property type="match status" value="1"/>
</dbReference>
<dbReference type="InterPro" id="IPR045864">
    <property type="entry name" value="aa-tRNA-synth_II/BPL/LPL"/>
</dbReference>
<protein>
    <recommendedName>
        <fullName evidence="2">alanine--tRNA ligase</fullName>
        <ecNumber evidence="2">6.1.1.7</ecNumber>
    </recommendedName>
</protein>
<evidence type="ECO:0000259" key="10">
    <source>
        <dbReference type="PROSITE" id="PS50860"/>
    </source>
</evidence>
<dbReference type="SUPFAM" id="SSF55681">
    <property type="entry name" value="Class II aaRS and biotin synthetases"/>
    <property type="match status" value="1"/>
</dbReference>
<dbReference type="GO" id="GO:0005524">
    <property type="term" value="F:ATP binding"/>
    <property type="evidence" value="ECO:0007669"/>
    <property type="project" value="UniProtKB-KW"/>
</dbReference>
<keyword evidence="3" id="KW-0820">tRNA-binding</keyword>
<evidence type="ECO:0000256" key="2">
    <source>
        <dbReference type="ARBA" id="ARBA00013168"/>
    </source>
</evidence>
<evidence type="ECO:0000313" key="12">
    <source>
        <dbReference type="Proteomes" id="UP000229612"/>
    </source>
</evidence>
<dbReference type="Gene3D" id="3.30.930.10">
    <property type="entry name" value="Bira Bifunctional Protein, Domain 2"/>
    <property type="match status" value="1"/>
</dbReference>
<evidence type="ECO:0000256" key="5">
    <source>
        <dbReference type="ARBA" id="ARBA00022741"/>
    </source>
</evidence>
<dbReference type="SUPFAM" id="SSF55186">
    <property type="entry name" value="ThrRS/AlaRS common domain"/>
    <property type="match status" value="1"/>
</dbReference>
<dbReference type="Pfam" id="PF07973">
    <property type="entry name" value="tRNA_SAD"/>
    <property type="match status" value="1"/>
</dbReference>
<dbReference type="EMBL" id="PFBG01000026">
    <property type="protein sequence ID" value="PIR85793.1"/>
    <property type="molecule type" value="Genomic_DNA"/>
</dbReference>
<evidence type="ECO:0000256" key="6">
    <source>
        <dbReference type="ARBA" id="ARBA00022840"/>
    </source>
</evidence>
<dbReference type="InterPro" id="IPR002318">
    <property type="entry name" value="Ala-tRNA-lgiase_IIc"/>
</dbReference>
<evidence type="ECO:0000256" key="1">
    <source>
        <dbReference type="ARBA" id="ARBA00008226"/>
    </source>
</evidence>
<dbReference type="NCBIfam" id="NF002436">
    <property type="entry name" value="PRK01584.1"/>
    <property type="match status" value="1"/>
</dbReference>
<comment type="caution">
    <text evidence="11">The sequence shown here is derived from an EMBL/GenBank/DDBJ whole genome shotgun (WGS) entry which is preliminary data.</text>
</comment>
<organism evidence="11 12">
    <name type="scientific">Candidatus Kaiserbacteria bacterium CG10_big_fil_rev_8_21_14_0_10_44_10</name>
    <dbReference type="NCBI Taxonomy" id="1974606"/>
    <lineage>
        <taxon>Bacteria</taxon>
        <taxon>Candidatus Kaiseribacteriota</taxon>
    </lineage>
</organism>
<evidence type="ECO:0000313" key="11">
    <source>
        <dbReference type="EMBL" id="PIR85793.1"/>
    </source>
</evidence>
<evidence type="ECO:0000256" key="4">
    <source>
        <dbReference type="ARBA" id="ARBA00022598"/>
    </source>
</evidence>
<feature type="domain" description="Alanyl-transfer RNA synthetases family profile" evidence="10">
    <location>
        <begin position="1"/>
        <end position="623"/>
    </location>
</feature>
<dbReference type="AlphaFoldDB" id="A0A2H0UHB0"/>
<reference evidence="12" key="1">
    <citation type="submission" date="2017-09" db="EMBL/GenBank/DDBJ databases">
        <title>Depth-based differentiation of microbial function through sediment-hosted aquifers and enrichment of novel symbionts in the deep terrestrial subsurface.</title>
        <authorList>
            <person name="Probst A.J."/>
            <person name="Ladd B."/>
            <person name="Jarett J.K."/>
            <person name="Geller-Mcgrath D.E."/>
            <person name="Sieber C.M.K."/>
            <person name="Emerson J.B."/>
            <person name="Anantharaman K."/>
            <person name="Thomas B.C."/>
            <person name="Malmstrom R."/>
            <person name="Stieglmeier M."/>
            <person name="Klingl A."/>
            <person name="Woyke T."/>
            <person name="Ryan C.M."/>
            <person name="Banfield J.F."/>
        </authorList>
    </citation>
    <scope>NUCLEOTIDE SEQUENCE [LARGE SCALE GENOMIC DNA]</scope>
</reference>
<keyword evidence="8" id="KW-0648">Protein biosynthesis</keyword>
<dbReference type="PRINTS" id="PR00980">
    <property type="entry name" value="TRNASYNTHALA"/>
</dbReference>
<keyword evidence="9" id="KW-0030">Aminoacyl-tRNA synthetase</keyword>
<dbReference type="PROSITE" id="PS50860">
    <property type="entry name" value="AA_TRNA_LIGASE_II_ALA"/>
    <property type="match status" value="1"/>
</dbReference>
<dbReference type="InterPro" id="IPR018165">
    <property type="entry name" value="Ala-tRNA-synth_IIc_core"/>
</dbReference>
<name>A0A2H0UHB0_9BACT</name>
<evidence type="ECO:0000256" key="7">
    <source>
        <dbReference type="ARBA" id="ARBA00022884"/>
    </source>
</evidence>
<dbReference type="InterPro" id="IPR018162">
    <property type="entry name" value="Ala-tRNA-ligase_IIc_anticod-bd"/>
</dbReference>
<dbReference type="GO" id="GO:0002161">
    <property type="term" value="F:aminoacyl-tRNA deacylase activity"/>
    <property type="evidence" value="ECO:0007669"/>
    <property type="project" value="TreeGrafter"/>
</dbReference>